<dbReference type="Proteomes" id="UP001430804">
    <property type="component" value="Unassembled WGS sequence"/>
</dbReference>
<feature type="region of interest" description="Disordered" evidence="1">
    <location>
        <begin position="91"/>
        <end position="112"/>
    </location>
</feature>
<gene>
    <name evidence="2" type="ORF">KY465_10450</name>
</gene>
<evidence type="ECO:0008006" key="4">
    <source>
        <dbReference type="Google" id="ProtNLM"/>
    </source>
</evidence>
<reference evidence="2" key="1">
    <citation type="submission" date="2021-07" db="EMBL/GenBank/DDBJ databases">
        <title>Pseudohoeflea marina sp. nov. a polyhydroxyalcanoate-producing bacterium.</title>
        <authorList>
            <person name="Zheng W."/>
            <person name="Yu S."/>
            <person name="Huang Y."/>
        </authorList>
    </citation>
    <scope>NUCLEOTIDE SEQUENCE</scope>
    <source>
        <strain evidence="2">DP4N28-3</strain>
    </source>
</reference>
<proteinExistence type="predicted"/>
<comment type="caution">
    <text evidence="2">The sequence shown here is derived from an EMBL/GenBank/DDBJ whole genome shotgun (WGS) entry which is preliminary data.</text>
</comment>
<sequence length="151" mass="16072">MPATAFVLTVLACSQNGLVCREAQPAMTFESAERCEAAITETLDRVSRRGPEVKAGCVAEEVAERSGRKWAITATRQFASSFERVPFEPTAPAEMAVTEPAPAPEARETASNSFVLPSFVDMTTTASLTPVGSGPVETTGRVSMTIEMAQK</sequence>
<evidence type="ECO:0000313" key="2">
    <source>
        <dbReference type="EMBL" id="MBW3097701.1"/>
    </source>
</evidence>
<organism evidence="2 3">
    <name type="scientific">Pseudohoeflea coraliihabitans</name>
    <dbReference type="NCBI Taxonomy" id="2860393"/>
    <lineage>
        <taxon>Bacteria</taxon>
        <taxon>Pseudomonadati</taxon>
        <taxon>Pseudomonadota</taxon>
        <taxon>Alphaproteobacteria</taxon>
        <taxon>Hyphomicrobiales</taxon>
        <taxon>Rhizobiaceae</taxon>
        <taxon>Pseudohoeflea</taxon>
    </lineage>
</organism>
<evidence type="ECO:0000313" key="3">
    <source>
        <dbReference type="Proteomes" id="UP001430804"/>
    </source>
</evidence>
<protein>
    <recommendedName>
        <fullName evidence="4">Secreted protein</fullName>
    </recommendedName>
</protein>
<keyword evidence="3" id="KW-1185">Reference proteome</keyword>
<dbReference type="RefSeq" id="WP_219201583.1">
    <property type="nucleotide sequence ID" value="NZ_JAHWQX010000002.1"/>
</dbReference>
<dbReference type="EMBL" id="JAHWQX010000002">
    <property type="protein sequence ID" value="MBW3097701.1"/>
    <property type="molecule type" value="Genomic_DNA"/>
</dbReference>
<evidence type="ECO:0000256" key="1">
    <source>
        <dbReference type="SAM" id="MobiDB-lite"/>
    </source>
</evidence>
<accession>A0ABS6WP09</accession>
<feature type="compositionally biased region" description="Low complexity" evidence="1">
    <location>
        <begin position="91"/>
        <end position="100"/>
    </location>
</feature>
<name>A0ABS6WP09_9HYPH</name>